<sequence length="217" mass="23595">MSEAPMRLQRATTATARLLDATEKLLADKGIRSTTMQEVAERAGVSRAWLYRHFPDKPSLIGAAIVRLNESFWSDARTELEQIPTFDRQVAAGVRIGRGAYDDPGTLLLRLRTTEPDDFAACAGAGVTGLVPDLALFWRPYVADAAQRGEIHPGHDLDEVAEWVARVLISLGTVPGDTVDPDDTDAVLRQIQRYLMPALRTAPDEDAGDSGLDTALA</sequence>
<dbReference type="InterPro" id="IPR036271">
    <property type="entry name" value="Tet_transcr_reg_TetR-rel_C_sf"/>
</dbReference>
<evidence type="ECO:0000313" key="5">
    <source>
        <dbReference type="Proteomes" id="UP000008363"/>
    </source>
</evidence>
<dbReference type="GO" id="GO:0003700">
    <property type="term" value="F:DNA-binding transcription factor activity"/>
    <property type="evidence" value="ECO:0007669"/>
    <property type="project" value="TreeGrafter"/>
</dbReference>
<dbReference type="SUPFAM" id="SSF46689">
    <property type="entry name" value="Homeodomain-like"/>
    <property type="match status" value="1"/>
</dbReference>
<dbReference type="eggNOG" id="COG1309">
    <property type="taxonomic scope" value="Bacteria"/>
</dbReference>
<dbReference type="Gene3D" id="1.10.357.10">
    <property type="entry name" value="Tetracycline Repressor, domain 2"/>
    <property type="match status" value="1"/>
</dbReference>
<comment type="caution">
    <text evidence="4">The sequence shown here is derived from an EMBL/GenBank/DDBJ whole genome shotgun (WGS) entry which is preliminary data.</text>
</comment>
<name>K6WFU2_9ACTN</name>
<dbReference type="Proteomes" id="UP000008363">
    <property type="component" value="Unassembled WGS sequence"/>
</dbReference>
<feature type="domain" description="HTH tetR-type" evidence="3">
    <location>
        <begin position="12"/>
        <end position="72"/>
    </location>
</feature>
<proteinExistence type="predicted"/>
<organism evidence="4 5">
    <name type="scientific">Gordonia rhizosphera NBRC 16068</name>
    <dbReference type="NCBI Taxonomy" id="1108045"/>
    <lineage>
        <taxon>Bacteria</taxon>
        <taxon>Bacillati</taxon>
        <taxon>Actinomycetota</taxon>
        <taxon>Actinomycetes</taxon>
        <taxon>Mycobacteriales</taxon>
        <taxon>Gordoniaceae</taxon>
        <taxon>Gordonia</taxon>
    </lineage>
</organism>
<dbReference type="PRINTS" id="PR00455">
    <property type="entry name" value="HTHTETR"/>
</dbReference>
<dbReference type="Pfam" id="PF00440">
    <property type="entry name" value="TetR_N"/>
    <property type="match status" value="1"/>
</dbReference>
<dbReference type="PANTHER" id="PTHR30055">
    <property type="entry name" value="HTH-TYPE TRANSCRIPTIONAL REGULATOR RUTR"/>
    <property type="match status" value="1"/>
</dbReference>
<protein>
    <submittedName>
        <fullName evidence="4">Putative TetR family transcriptional regulator</fullName>
    </submittedName>
</protein>
<accession>K6WFU2</accession>
<dbReference type="PROSITE" id="PS01081">
    <property type="entry name" value="HTH_TETR_1"/>
    <property type="match status" value="1"/>
</dbReference>
<dbReference type="STRING" id="1108045.GORHZ_186_00110"/>
<dbReference type="InterPro" id="IPR023772">
    <property type="entry name" value="DNA-bd_HTH_TetR-type_CS"/>
</dbReference>
<dbReference type="PROSITE" id="PS50977">
    <property type="entry name" value="HTH_TETR_2"/>
    <property type="match status" value="1"/>
</dbReference>
<dbReference type="PANTHER" id="PTHR30055:SF226">
    <property type="entry name" value="HTH-TYPE TRANSCRIPTIONAL REGULATOR PKSA"/>
    <property type="match status" value="1"/>
</dbReference>
<dbReference type="GO" id="GO:0000976">
    <property type="term" value="F:transcription cis-regulatory region binding"/>
    <property type="evidence" value="ECO:0007669"/>
    <property type="project" value="TreeGrafter"/>
</dbReference>
<dbReference type="EMBL" id="BAHC01000186">
    <property type="protein sequence ID" value="GAB92641.1"/>
    <property type="molecule type" value="Genomic_DNA"/>
</dbReference>
<dbReference type="InterPro" id="IPR050109">
    <property type="entry name" value="HTH-type_TetR-like_transc_reg"/>
</dbReference>
<dbReference type="SUPFAM" id="SSF48498">
    <property type="entry name" value="Tetracyclin repressor-like, C-terminal domain"/>
    <property type="match status" value="1"/>
</dbReference>
<dbReference type="AlphaFoldDB" id="K6WFU2"/>
<feature type="DNA-binding region" description="H-T-H motif" evidence="2">
    <location>
        <begin position="35"/>
        <end position="54"/>
    </location>
</feature>
<dbReference type="InterPro" id="IPR009057">
    <property type="entry name" value="Homeodomain-like_sf"/>
</dbReference>
<keyword evidence="1 2" id="KW-0238">DNA-binding</keyword>
<evidence type="ECO:0000256" key="2">
    <source>
        <dbReference type="PROSITE-ProRule" id="PRU00335"/>
    </source>
</evidence>
<evidence type="ECO:0000313" key="4">
    <source>
        <dbReference type="EMBL" id="GAB92641.1"/>
    </source>
</evidence>
<keyword evidence="5" id="KW-1185">Reference proteome</keyword>
<evidence type="ECO:0000259" key="3">
    <source>
        <dbReference type="PROSITE" id="PS50977"/>
    </source>
</evidence>
<gene>
    <name evidence="4" type="ORF">GORHZ_186_00110</name>
</gene>
<reference evidence="4 5" key="1">
    <citation type="submission" date="2012-08" db="EMBL/GenBank/DDBJ databases">
        <title>Whole genome shotgun sequence of Gordonia rhizosphera NBRC 16068.</title>
        <authorList>
            <person name="Takarada H."/>
            <person name="Isaki S."/>
            <person name="Hosoyama A."/>
            <person name="Tsuchikane K."/>
            <person name="Katsumata H."/>
            <person name="Baba S."/>
            <person name="Ohji S."/>
            <person name="Yamazaki S."/>
            <person name="Fujita N."/>
        </authorList>
    </citation>
    <scope>NUCLEOTIDE SEQUENCE [LARGE SCALE GENOMIC DNA]</scope>
    <source>
        <strain evidence="4 5">NBRC 16068</strain>
    </source>
</reference>
<dbReference type="InterPro" id="IPR001647">
    <property type="entry name" value="HTH_TetR"/>
</dbReference>
<evidence type="ECO:0000256" key="1">
    <source>
        <dbReference type="ARBA" id="ARBA00023125"/>
    </source>
</evidence>